<sequence length="223" mass="25502">MLASHKREWNQDLVQNERLWCLYAMSVISTSSMSTSSSGTFTSQAGAGTPGEQKAAVLRELLIWRGVDLRKIDLPPLPVVPKEKLSMSDAWDCDNQAVRQLVNVGIQYIVYTWDCDNQAVRQLVNIPHHKARPIRFKQGYGGPEVRVKSAPSRREPLQEKVGSGVYRRRISTDSERSSKYGRPKPHILPTIQLHNPFKPQGKYFKYTVDFYKKKNKSELEKTD</sequence>
<evidence type="ECO:0000256" key="1">
    <source>
        <dbReference type="SAM" id="MobiDB-lite"/>
    </source>
</evidence>
<reference evidence="3" key="1">
    <citation type="submission" date="2025-08" db="UniProtKB">
        <authorList>
            <consortium name="RefSeq"/>
        </authorList>
    </citation>
    <scope>IDENTIFICATION</scope>
    <source>
        <tissue evidence="3">Gonads</tissue>
    </source>
</reference>
<dbReference type="Proteomes" id="UP000085678">
    <property type="component" value="Unplaced"/>
</dbReference>
<proteinExistence type="predicted"/>
<evidence type="ECO:0000313" key="3">
    <source>
        <dbReference type="RefSeq" id="XP_023931734.1"/>
    </source>
</evidence>
<dbReference type="InParanoid" id="A0A2R2MNF8"/>
<organism evidence="2 3">
    <name type="scientific">Lingula anatina</name>
    <name type="common">Brachiopod</name>
    <name type="synonym">Lingula unguis</name>
    <dbReference type="NCBI Taxonomy" id="7574"/>
    <lineage>
        <taxon>Eukaryota</taxon>
        <taxon>Metazoa</taxon>
        <taxon>Spiralia</taxon>
        <taxon>Lophotrochozoa</taxon>
        <taxon>Brachiopoda</taxon>
        <taxon>Linguliformea</taxon>
        <taxon>Lingulata</taxon>
        <taxon>Lingulida</taxon>
        <taxon>Linguloidea</taxon>
        <taxon>Lingulidae</taxon>
        <taxon>Lingula</taxon>
    </lineage>
</organism>
<dbReference type="AlphaFoldDB" id="A0A2R2MNF8"/>
<dbReference type="GeneID" id="106162516"/>
<evidence type="ECO:0000313" key="2">
    <source>
        <dbReference type="Proteomes" id="UP000085678"/>
    </source>
</evidence>
<name>A0A2R2MNF8_LINAN</name>
<protein>
    <submittedName>
        <fullName evidence="3">Uncharacterized protein LOC106162516 isoform X1</fullName>
    </submittedName>
</protein>
<gene>
    <name evidence="3" type="primary">LOC106162516</name>
</gene>
<feature type="region of interest" description="Disordered" evidence="1">
    <location>
        <begin position="142"/>
        <end position="187"/>
    </location>
</feature>
<dbReference type="RefSeq" id="XP_023931734.1">
    <property type="nucleotide sequence ID" value="XM_024075966.1"/>
</dbReference>
<accession>A0A2R2MNF8</accession>
<keyword evidence="2" id="KW-1185">Reference proteome</keyword>